<reference evidence="1" key="1">
    <citation type="submission" date="2019-08" db="EMBL/GenBank/DDBJ databases">
        <authorList>
            <person name="Kucharzyk K."/>
            <person name="Murdoch R.W."/>
            <person name="Higgins S."/>
            <person name="Loffler F."/>
        </authorList>
    </citation>
    <scope>NUCLEOTIDE SEQUENCE</scope>
</reference>
<proteinExistence type="predicted"/>
<protein>
    <submittedName>
        <fullName evidence="1">Uncharacterized protein</fullName>
    </submittedName>
</protein>
<dbReference type="Gene3D" id="2.160.20.110">
    <property type="match status" value="1"/>
</dbReference>
<name>A0A645EIA5_9ZZZZ</name>
<evidence type="ECO:0000313" key="1">
    <source>
        <dbReference type="EMBL" id="MPN01487.1"/>
    </source>
</evidence>
<sequence>MFIPTSDNLIYDAKSLAAAGGGGYQVCDIDLKDNGEWTPVNLTGTYDGGGHAVKNMKINQTPVTSANIGLFGSVTGNGSLIKNLHLEKPEINVDFSGATATDMCNVGGLAGQMNRALTPEEVQALLESQLAILKTLGLPQSVIDALLADLYLLRKTTGARKRDAALDAKMYCRLVRVVFCDVDDQADPQQRVHRSGRVWHRLGSAGYAYRRDEARGNGRAV</sequence>
<accession>A0A645EIA5</accession>
<dbReference type="AlphaFoldDB" id="A0A645EIA5"/>
<organism evidence="1">
    <name type="scientific">bioreactor metagenome</name>
    <dbReference type="NCBI Taxonomy" id="1076179"/>
    <lineage>
        <taxon>unclassified sequences</taxon>
        <taxon>metagenomes</taxon>
        <taxon>ecological metagenomes</taxon>
    </lineage>
</organism>
<gene>
    <name evidence="1" type="ORF">SDC9_148696</name>
</gene>
<comment type="caution">
    <text evidence="1">The sequence shown here is derived from an EMBL/GenBank/DDBJ whole genome shotgun (WGS) entry which is preliminary data.</text>
</comment>
<dbReference type="EMBL" id="VSSQ01047484">
    <property type="protein sequence ID" value="MPN01487.1"/>
    <property type="molecule type" value="Genomic_DNA"/>
</dbReference>